<dbReference type="GO" id="GO:0052656">
    <property type="term" value="F:L-isoleucine-2-oxoglutarate transaminase activity"/>
    <property type="evidence" value="ECO:0007669"/>
    <property type="project" value="RHEA"/>
</dbReference>
<evidence type="ECO:0000256" key="7">
    <source>
        <dbReference type="ARBA" id="ARBA00022605"/>
    </source>
</evidence>
<evidence type="ECO:0000256" key="10">
    <source>
        <dbReference type="ARBA" id="ARBA00022946"/>
    </source>
</evidence>
<name>A0A4Y1RZ81_PRUDU</name>
<dbReference type="PANTHER" id="PTHR42825:SF28">
    <property type="entry name" value="BRANCHED-CHAIN-AMINO-ACID AMINOTRANSFERASE 7-RELATED"/>
    <property type="match status" value="1"/>
</dbReference>
<evidence type="ECO:0000313" key="18">
    <source>
        <dbReference type="EMBL" id="BBH09750.1"/>
    </source>
</evidence>
<evidence type="ECO:0000256" key="12">
    <source>
        <dbReference type="ARBA" id="ARBA00048212"/>
    </source>
</evidence>
<dbReference type="EC" id="2.6.1.42" evidence="17"/>
<keyword evidence="8 17" id="KW-0808">Transferase</keyword>
<dbReference type="NCBIfam" id="NF009897">
    <property type="entry name" value="PRK13357.1"/>
    <property type="match status" value="1"/>
</dbReference>
<comment type="pathway">
    <text evidence="2">Amino-acid biosynthesis; L-isoleucine biosynthesis; L-isoleucine from 2-oxobutanoate: step 4/4.</text>
</comment>
<evidence type="ECO:0000256" key="2">
    <source>
        <dbReference type="ARBA" id="ARBA00004824"/>
    </source>
</evidence>
<gene>
    <name evidence="18" type="ORF">Prudu_022336</name>
</gene>
<dbReference type="FunFam" id="3.30.470.10:FF:000003">
    <property type="entry name" value="Branched-chain-amino-acid aminotransferase"/>
    <property type="match status" value="1"/>
</dbReference>
<evidence type="ECO:0000256" key="13">
    <source>
        <dbReference type="ARBA" id="ARBA00048798"/>
    </source>
</evidence>
<comment type="catalytic activity">
    <reaction evidence="14 17">
        <text>L-leucine + 2-oxoglutarate = 4-methyl-2-oxopentanoate + L-glutamate</text>
        <dbReference type="Rhea" id="RHEA:18321"/>
        <dbReference type="ChEBI" id="CHEBI:16810"/>
        <dbReference type="ChEBI" id="CHEBI:17865"/>
        <dbReference type="ChEBI" id="CHEBI:29985"/>
        <dbReference type="ChEBI" id="CHEBI:57427"/>
        <dbReference type="EC" id="2.6.1.42"/>
    </reaction>
</comment>
<dbReference type="InterPro" id="IPR043131">
    <property type="entry name" value="BCAT-like_N"/>
</dbReference>
<keyword evidence="7 17" id="KW-0028">Amino-acid biosynthesis</keyword>
<dbReference type="InterPro" id="IPR018300">
    <property type="entry name" value="Aminotrans_IV_CS"/>
</dbReference>
<keyword evidence="6 17" id="KW-0032">Aminotransferase</keyword>
<evidence type="ECO:0000256" key="15">
    <source>
        <dbReference type="RuleBase" id="RU004106"/>
    </source>
</evidence>
<dbReference type="InterPro" id="IPR043132">
    <property type="entry name" value="BCAT-like_C"/>
</dbReference>
<comment type="catalytic activity">
    <reaction evidence="12 17">
        <text>L-valine + 2-oxoglutarate = 3-methyl-2-oxobutanoate + L-glutamate</text>
        <dbReference type="Rhea" id="RHEA:24813"/>
        <dbReference type="ChEBI" id="CHEBI:11851"/>
        <dbReference type="ChEBI" id="CHEBI:16810"/>
        <dbReference type="ChEBI" id="CHEBI:29985"/>
        <dbReference type="ChEBI" id="CHEBI:57762"/>
        <dbReference type="EC" id="2.6.1.42"/>
    </reaction>
</comment>
<comment type="pathway">
    <text evidence="4">Amino-acid biosynthesis; L-leucine biosynthesis; L-leucine from 3-methyl-2-oxobutanoate: step 4/4.</text>
</comment>
<dbReference type="InterPro" id="IPR033939">
    <property type="entry name" value="BCAT_family"/>
</dbReference>
<dbReference type="EMBL" id="AP019304">
    <property type="protein sequence ID" value="BBH09750.1"/>
    <property type="molecule type" value="Genomic_DNA"/>
</dbReference>
<dbReference type="PROSITE" id="PS00770">
    <property type="entry name" value="AA_TRANSFER_CLASS_4"/>
    <property type="match status" value="1"/>
</dbReference>
<dbReference type="GO" id="GO:0005737">
    <property type="term" value="C:cytoplasm"/>
    <property type="evidence" value="ECO:0007669"/>
    <property type="project" value="UniProtKB-ARBA"/>
</dbReference>
<dbReference type="FunFam" id="3.20.10.10:FF:000003">
    <property type="entry name" value="Branched-chain-amino-acid aminotransferase"/>
    <property type="match status" value="1"/>
</dbReference>
<keyword evidence="11 17" id="KW-0100">Branched-chain amino acid biosynthesis</keyword>
<evidence type="ECO:0000256" key="6">
    <source>
        <dbReference type="ARBA" id="ARBA00022576"/>
    </source>
</evidence>
<dbReference type="SUPFAM" id="SSF56752">
    <property type="entry name" value="D-aminoacid aminotransferase-like PLP-dependent enzymes"/>
    <property type="match status" value="2"/>
</dbReference>
<dbReference type="CDD" id="cd01557">
    <property type="entry name" value="BCAT_beta_family"/>
    <property type="match status" value="1"/>
</dbReference>
<dbReference type="Gene3D" id="3.30.470.10">
    <property type="match status" value="2"/>
</dbReference>
<evidence type="ECO:0000256" key="14">
    <source>
        <dbReference type="ARBA" id="ARBA00049229"/>
    </source>
</evidence>
<dbReference type="GO" id="GO:0009082">
    <property type="term" value="P:branched-chain amino acid biosynthetic process"/>
    <property type="evidence" value="ECO:0007669"/>
    <property type="project" value="UniProtKB-KW"/>
</dbReference>
<evidence type="ECO:0000256" key="9">
    <source>
        <dbReference type="ARBA" id="ARBA00022898"/>
    </source>
</evidence>
<dbReference type="InterPro" id="IPR005786">
    <property type="entry name" value="B_amino_transII"/>
</dbReference>
<protein>
    <recommendedName>
        <fullName evidence="17">Branched-chain-amino-acid aminotransferase</fullName>
        <ecNumber evidence="17">2.6.1.42</ecNumber>
    </recommendedName>
</protein>
<dbReference type="InterPro" id="IPR036038">
    <property type="entry name" value="Aminotransferase-like"/>
</dbReference>
<evidence type="ECO:0000256" key="11">
    <source>
        <dbReference type="ARBA" id="ARBA00023304"/>
    </source>
</evidence>
<comment type="pathway">
    <text evidence="3">Amino-acid biosynthesis; L-valine biosynthesis; L-valine from pyruvate: step 4/4.</text>
</comment>
<dbReference type="GO" id="GO:0052655">
    <property type="term" value="F:L-valine-2-oxoglutarate transaminase activity"/>
    <property type="evidence" value="ECO:0007669"/>
    <property type="project" value="RHEA"/>
</dbReference>
<evidence type="ECO:0000256" key="4">
    <source>
        <dbReference type="ARBA" id="ARBA00005072"/>
    </source>
</evidence>
<proteinExistence type="inferred from homology"/>
<dbReference type="NCBIfam" id="TIGR01123">
    <property type="entry name" value="ilvE_II"/>
    <property type="match status" value="1"/>
</dbReference>
<reference evidence="18" key="1">
    <citation type="journal article" date="2019" name="Science">
        <title>Mutation of a bHLH transcription factor allowed almond domestication.</title>
        <authorList>
            <person name="Sanchez-Perez R."/>
            <person name="Pavan S."/>
            <person name="Mazzeo R."/>
            <person name="Moldovan C."/>
            <person name="Aiese Cigliano R."/>
            <person name="Del Cueto J."/>
            <person name="Ricciardi F."/>
            <person name="Lotti C."/>
            <person name="Ricciardi L."/>
            <person name="Dicenta F."/>
            <person name="Lopez-Marques R.L."/>
            <person name="Lindberg Moller B."/>
        </authorList>
    </citation>
    <scope>NUCLEOTIDE SEQUENCE</scope>
</reference>
<evidence type="ECO:0000256" key="8">
    <source>
        <dbReference type="ARBA" id="ARBA00022679"/>
    </source>
</evidence>
<comment type="cofactor">
    <cofactor evidence="1 16">
        <name>pyridoxal 5'-phosphate</name>
        <dbReference type="ChEBI" id="CHEBI:597326"/>
    </cofactor>
</comment>
<comment type="similarity">
    <text evidence="5 15">Belongs to the class-IV pyridoxal-phosphate-dependent aminotransferase family.</text>
</comment>
<keyword evidence="10" id="KW-0809">Transit peptide</keyword>
<evidence type="ECO:0000256" key="5">
    <source>
        <dbReference type="ARBA" id="ARBA00009320"/>
    </source>
</evidence>
<organism evidence="18">
    <name type="scientific">Prunus dulcis</name>
    <name type="common">Almond</name>
    <name type="synonym">Amygdalus dulcis</name>
    <dbReference type="NCBI Taxonomy" id="3755"/>
    <lineage>
        <taxon>Eukaryota</taxon>
        <taxon>Viridiplantae</taxon>
        <taxon>Streptophyta</taxon>
        <taxon>Embryophyta</taxon>
        <taxon>Tracheophyta</taxon>
        <taxon>Spermatophyta</taxon>
        <taxon>Magnoliopsida</taxon>
        <taxon>eudicotyledons</taxon>
        <taxon>Gunneridae</taxon>
        <taxon>Pentapetalae</taxon>
        <taxon>rosids</taxon>
        <taxon>fabids</taxon>
        <taxon>Rosales</taxon>
        <taxon>Rosaceae</taxon>
        <taxon>Amygdaloideae</taxon>
        <taxon>Amygdaleae</taxon>
        <taxon>Prunus</taxon>
    </lineage>
</organism>
<dbReference type="PANTHER" id="PTHR42825">
    <property type="entry name" value="AMINO ACID AMINOTRANSFERASE"/>
    <property type="match status" value="1"/>
</dbReference>
<evidence type="ECO:0000256" key="3">
    <source>
        <dbReference type="ARBA" id="ARBA00004931"/>
    </source>
</evidence>
<accession>A0A4Y1RZ81</accession>
<dbReference type="GO" id="GO:0008652">
    <property type="term" value="P:amino acid biosynthetic process"/>
    <property type="evidence" value="ECO:0007669"/>
    <property type="project" value="UniProtKB-KW"/>
</dbReference>
<dbReference type="Gene3D" id="3.20.10.10">
    <property type="entry name" value="D-amino Acid Aminotransferase, subunit A, domain 2"/>
    <property type="match status" value="1"/>
</dbReference>
<evidence type="ECO:0000256" key="16">
    <source>
        <dbReference type="RuleBase" id="RU004516"/>
    </source>
</evidence>
<keyword evidence="9 16" id="KW-0663">Pyridoxal phosphate</keyword>
<sequence>MQGLFECLKAYRRQDGGIQLFRPEQNNALCMKNGADRLCMPSPSVMHLLMLLNKLPLPTSDGDLLEDLFGVVFEAVSKAKAKGFADVLFLDAATGKNVEEVSSSMPPSPALQAIYESVVQRRCSALISRLKFAAMPSPGLRTNSDSIQSHDADHEKYADVNWDELEFGLVPTDYMYTMKCSKGDEFSQGHLTPYGNIELSPSAGVLNYGQGLFEGLKANRTEDGRFLLFRPEENALRMKMGAERMCMPSPSPWQFLDAVKQTVLANKRWVPPTGKGTLYLRPLLIGSGSVLGVGPAPEYTFLIFASPVGSYHKGLAALNLYVEDKLHRATPGGTGGVKSITNYSPVYLAQKQARAKGFSDVLFLDSLTGKNIEEITACNIFILKGNVISTPTIHGTVLPGITRKSIIDIARDFGYQVEERVIPVEDLLEADEAFCTGTAVVVTPIGAVTYQDKRVEYKTGKGALSQKLYETITGIQTGRLEDKKGWTVEIN</sequence>
<dbReference type="InterPro" id="IPR001544">
    <property type="entry name" value="Aminotrans_IV"/>
</dbReference>
<comment type="catalytic activity">
    <reaction evidence="13 17">
        <text>L-isoleucine + 2-oxoglutarate = (S)-3-methyl-2-oxopentanoate + L-glutamate</text>
        <dbReference type="Rhea" id="RHEA:24801"/>
        <dbReference type="ChEBI" id="CHEBI:16810"/>
        <dbReference type="ChEBI" id="CHEBI:29985"/>
        <dbReference type="ChEBI" id="CHEBI:35146"/>
        <dbReference type="ChEBI" id="CHEBI:58045"/>
        <dbReference type="EC" id="2.6.1.42"/>
    </reaction>
</comment>
<evidence type="ECO:0000256" key="17">
    <source>
        <dbReference type="RuleBase" id="RU004517"/>
    </source>
</evidence>
<evidence type="ECO:0000256" key="1">
    <source>
        <dbReference type="ARBA" id="ARBA00001933"/>
    </source>
</evidence>
<dbReference type="GO" id="GO:0052654">
    <property type="term" value="F:L-leucine-2-oxoglutarate transaminase activity"/>
    <property type="evidence" value="ECO:0007669"/>
    <property type="project" value="RHEA"/>
</dbReference>
<dbReference type="Pfam" id="PF01063">
    <property type="entry name" value="Aminotran_4"/>
    <property type="match status" value="1"/>
</dbReference>
<dbReference type="AlphaFoldDB" id="A0A4Y1RZ81"/>